<name>A0A9D5CC07_9LILI</name>
<keyword evidence="3" id="KW-1185">Reference proteome</keyword>
<dbReference type="OrthoDB" id="691688at2759"/>
<dbReference type="EMBL" id="JAGGNH010000006">
    <property type="protein sequence ID" value="KAJ0969747.1"/>
    <property type="molecule type" value="Genomic_DNA"/>
</dbReference>
<gene>
    <name evidence="2" type="ORF">J5N97_022624</name>
</gene>
<proteinExistence type="predicted"/>
<reference evidence="2" key="1">
    <citation type="submission" date="2021-03" db="EMBL/GenBank/DDBJ databases">
        <authorList>
            <person name="Li Z."/>
            <person name="Yang C."/>
        </authorList>
    </citation>
    <scope>NUCLEOTIDE SEQUENCE</scope>
    <source>
        <strain evidence="2">Dzin_1.0</strain>
        <tissue evidence="2">Leaf</tissue>
    </source>
</reference>
<accession>A0A9D5CC07</accession>
<dbReference type="Proteomes" id="UP001085076">
    <property type="component" value="Miscellaneous, Linkage group lg06"/>
</dbReference>
<dbReference type="Pfam" id="PF13966">
    <property type="entry name" value="zf-RVT"/>
    <property type="match status" value="1"/>
</dbReference>
<evidence type="ECO:0000313" key="3">
    <source>
        <dbReference type="Proteomes" id="UP001085076"/>
    </source>
</evidence>
<organism evidence="2 3">
    <name type="scientific">Dioscorea zingiberensis</name>
    <dbReference type="NCBI Taxonomy" id="325984"/>
    <lineage>
        <taxon>Eukaryota</taxon>
        <taxon>Viridiplantae</taxon>
        <taxon>Streptophyta</taxon>
        <taxon>Embryophyta</taxon>
        <taxon>Tracheophyta</taxon>
        <taxon>Spermatophyta</taxon>
        <taxon>Magnoliopsida</taxon>
        <taxon>Liliopsida</taxon>
        <taxon>Dioscoreales</taxon>
        <taxon>Dioscoreaceae</taxon>
        <taxon>Dioscorea</taxon>
    </lineage>
</organism>
<dbReference type="InterPro" id="IPR026960">
    <property type="entry name" value="RVT-Znf"/>
</dbReference>
<comment type="caution">
    <text evidence="2">The sequence shown here is derived from an EMBL/GenBank/DDBJ whole genome shotgun (WGS) entry which is preliminary data.</text>
</comment>
<feature type="domain" description="Reverse transcriptase zinc-binding" evidence="1">
    <location>
        <begin position="2"/>
        <end position="74"/>
    </location>
</feature>
<evidence type="ECO:0000259" key="1">
    <source>
        <dbReference type="Pfam" id="PF13966"/>
    </source>
</evidence>
<evidence type="ECO:0000313" key="2">
    <source>
        <dbReference type="EMBL" id="KAJ0969747.1"/>
    </source>
</evidence>
<protein>
    <recommendedName>
        <fullName evidence="1">Reverse transcriptase zinc-binding domain-containing protein</fullName>
    </recommendedName>
</protein>
<sequence>MLQQEHKVGWSKLVWSRSNLPKHSFIFWLALLNRLQTRDKLCKWNVTNSLTCPLCNNEREEISHLFFCCKFFNDV</sequence>
<reference evidence="2" key="2">
    <citation type="journal article" date="2022" name="Hortic Res">
        <title>The genome of Dioscorea zingiberensis sheds light on the biosynthesis, origin and evolution of the medicinally important diosgenin saponins.</title>
        <authorList>
            <person name="Li Y."/>
            <person name="Tan C."/>
            <person name="Li Z."/>
            <person name="Guo J."/>
            <person name="Li S."/>
            <person name="Chen X."/>
            <person name="Wang C."/>
            <person name="Dai X."/>
            <person name="Yang H."/>
            <person name="Song W."/>
            <person name="Hou L."/>
            <person name="Xu J."/>
            <person name="Tong Z."/>
            <person name="Xu A."/>
            <person name="Yuan X."/>
            <person name="Wang W."/>
            <person name="Yang Q."/>
            <person name="Chen L."/>
            <person name="Sun Z."/>
            <person name="Wang K."/>
            <person name="Pan B."/>
            <person name="Chen J."/>
            <person name="Bao Y."/>
            <person name="Liu F."/>
            <person name="Qi X."/>
            <person name="Gang D.R."/>
            <person name="Wen J."/>
            <person name="Li J."/>
        </authorList>
    </citation>
    <scope>NUCLEOTIDE SEQUENCE</scope>
    <source>
        <strain evidence="2">Dzin_1.0</strain>
    </source>
</reference>
<dbReference type="AlphaFoldDB" id="A0A9D5CC07"/>